<dbReference type="Proteomes" id="UP000886595">
    <property type="component" value="Unassembled WGS sequence"/>
</dbReference>
<comment type="caution">
    <text evidence="4">The sequence shown here is derived from an EMBL/GenBank/DDBJ whole genome shotgun (WGS) entry which is preliminary data.</text>
</comment>
<keyword evidence="2" id="KW-0408">Iron</keyword>
<feature type="domain" description="Alpha-carbonic anhydrase" evidence="3">
    <location>
        <begin position="1"/>
        <end position="317"/>
    </location>
</feature>
<keyword evidence="1" id="KW-0479">Metal-binding</keyword>
<protein>
    <recommendedName>
        <fullName evidence="3">Alpha-carbonic anhydrase domain-containing protein</fullName>
    </recommendedName>
</protein>
<reference evidence="4 5" key="1">
    <citation type="submission" date="2020-02" db="EMBL/GenBank/DDBJ databases">
        <authorList>
            <person name="Ma Q."/>
            <person name="Huang Y."/>
            <person name="Song X."/>
            <person name="Pei D."/>
        </authorList>
    </citation>
    <scope>NUCLEOTIDE SEQUENCE [LARGE SCALE GENOMIC DNA]</scope>
    <source>
        <strain evidence="4">Sxm20200214</strain>
        <tissue evidence="4">Leaf</tissue>
    </source>
</reference>
<name>A0A8X7VSQ0_BRACI</name>
<dbReference type="OrthoDB" id="429145at2759"/>
<dbReference type="InterPro" id="IPR001148">
    <property type="entry name" value="CA_dom"/>
</dbReference>
<dbReference type="Gene3D" id="2.60.120.330">
    <property type="entry name" value="B-lactam Antibiotic, Isopenicillin N Synthase, Chain"/>
    <property type="match status" value="1"/>
</dbReference>
<evidence type="ECO:0000313" key="4">
    <source>
        <dbReference type="EMBL" id="KAG2316804.1"/>
    </source>
</evidence>
<evidence type="ECO:0000256" key="2">
    <source>
        <dbReference type="ARBA" id="ARBA00023004"/>
    </source>
</evidence>
<dbReference type="SUPFAM" id="SSF51069">
    <property type="entry name" value="Carbonic anhydrase"/>
    <property type="match status" value="1"/>
</dbReference>
<dbReference type="InterPro" id="IPR026992">
    <property type="entry name" value="DIOX_N"/>
</dbReference>
<proteinExistence type="predicted"/>
<dbReference type="InterPro" id="IPR036398">
    <property type="entry name" value="CA_dom_sf"/>
</dbReference>
<dbReference type="InterPro" id="IPR050231">
    <property type="entry name" value="Iron_ascorbate_oxido_reductase"/>
</dbReference>
<keyword evidence="5" id="KW-1185">Reference proteome</keyword>
<dbReference type="Pfam" id="PF14226">
    <property type="entry name" value="DIOX_N"/>
    <property type="match status" value="1"/>
</dbReference>
<sequence>MELKIDQQTYTPSKTIPVVDLSDPDKALVSSMVVKASEEWGIFHVVNHGISMDLIRRLKEVGTQFFELPETEKLRSRSETRYFNRFRRLDEESQIYRRGFGHVRVSILITGEKSSSIQVGLGGEKIEYVMRINNFPPKTKPETLGLPEHTDIIALSSSPMKFQTFLGKAEDVLAIFCDANHDAVIRPLPELLTGDDRSMFKPIIFFETAGFAMKKQMLDDRRFPKLHLNLQCRYAMELHMVHKSEEGRLAVIGVLFREGAPNAFISRIMDKTNSIANIQDGEATLGRLHPKDSGWDLTKFYEYSGSPTTPPCTEDVI</sequence>
<dbReference type="SUPFAM" id="SSF51197">
    <property type="entry name" value="Clavaminate synthase-like"/>
    <property type="match status" value="1"/>
</dbReference>
<dbReference type="AlphaFoldDB" id="A0A8X7VSQ0"/>
<dbReference type="InterPro" id="IPR027443">
    <property type="entry name" value="IPNS-like_sf"/>
</dbReference>
<dbReference type="Pfam" id="PF00194">
    <property type="entry name" value="Carb_anhydrase"/>
    <property type="match status" value="1"/>
</dbReference>
<dbReference type="Gene3D" id="3.10.200.10">
    <property type="entry name" value="Alpha carbonic anhydrase"/>
    <property type="match status" value="1"/>
</dbReference>
<evidence type="ECO:0000256" key="1">
    <source>
        <dbReference type="ARBA" id="ARBA00022723"/>
    </source>
</evidence>
<organism evidence="4 5">
    <name type="scientific">Brassica carinata</name>
    <name type="common">Ethiopian mustard</name>
    <name type="synonym">Abyssinian cabbage</name>
    <dbReference type="NCBI Taxonomy" id="52824"/>
    <lineage>
        <taxon>Eukaryota</taxon>
        <taxon>Viridiplantae</taxon>
        <taxon>Streptophyta</taxon>
        <taxon>Embryophyta</taxon>
        <taxon>Tracheophyta</taxon>
        <taxon>Spermatophyta</taxon>
        <taxon>Magnoliopsida</taxon>
        <taxon>eudicotyledons</taxon>
        <taxon>Gunneridae</taxon>
        <taxon>Pentapetalae</taxon>
        <taxon>rosids</taxon>
        <taxon>malvids</taxon>
        <taxon>Brassicales</taxon>
        <taxon>Brassicaceae</taxon>
        <taxon>Brassiceae</taxon>
        <taxon>Brassica</taxon>
    </lineage>
</organism>
<dbReference type="GO" id="GO:0046872">
    <property type="term" value="F:metal ion binding"/>
    <property type="evidence" value="ECO:0007669"/>
    <property type="project" value="UniProtKB-KW"/>
</dbReference>
<evidence type="ECO:0000313" key="5">
    <source>
        <dbReference type="Proteomes" id="UP000886595"/>
    </source>
</evidence>
<evidence type="ECO:0000259" key="3">
    <source>
        <dbReference type="PROSITE" id="PS51144"/>
    </source>
</evidence>
<dbReference type="EMBL" id="JAAMPC010000004">
    <property type="protein sequence ID" value="KAG2316804.1"/>
    <property type="molecule type" value="Genomic_DNA"/>
</dbReference>
<dbReference type="PANTHER" id="PTHR47990">
    <property type="entry name" value="2-OXOGLUTARATE (2OG) AND FE(II)-DEPENDENT OXYGENASE SUPERFAMILY PROTEIN-RELATED"/>
    <property type="match status" value="1"/>
</dbReference>
<accession>A0A8X7VSQ0</accession>
<dbReference type="PROSITE" id="PS51144">
    <property type="entry name" value="ALPHA_CA_2"/>
    <property type="match status" value="1"/>
</dbReference>
<gene>
    <name evidence="4" type="ORF">Bca52824_019926</name>
</gene>